<evidence type="ECO:0000256" key="3">
    <source>
        <dbReference type="SAM" id="Coils"/>
    </source>
</evidence>
<comment type="caution">
    <text evidence="6">The sequence shown here is derived from an EMBL/GenBank/DDBJ whole genome shotgun (WGS) entry which is preliminary data.</text>
</comment>
<dbReference type="Gene3D" id="2.40.30.170">
    <property type="match status" value="1"/>
</dbReference>
<dbReference type="NCBIfam" id="NF002939">
    <property type="entry name" value="PRK03598.1"/>
    <property type="match status" value="1"/>
</dbReference>
<dbReference type="PATRIC" id="fig|1002364.3.peg.330"/>
<feature type="coiled-coil region" evidence="3">
    <location>
        <begin position="152"/>
        <end position="205"/>
    </location>
</feature>
<dbReference type="EMBL" id="AGCI01000007">
    <property type="protein sequence ID" value="EHM48052.1"/>
    <property type="molecule type" value="Genomic_DNA"/>
</dbReference>
<dbReference type="PANTHER" id="PTHR32347">
    <property type="entry name" value="EFFLUX SYSTEM COMPONENT YKNX-RELATED"/>
    <property type="match status" value="1"/>
</dbReference>
<organism evidence="6 7">
    <name type="scientific">Hafnia alvei ATCC 51873</name>
    <dbReference type="NCBI Taxonomy" id="1002364"/>
    <lineage>
        <taxon>Bacteria</taxon>
        <taxon>Pseudomonadati</taxon>
        <taxon>Pseudomonadota</taxon>
        <taxon>Gammaproteobacteria</taxon>
        <taxon>Enterobacterales</taxon>
        <taxon>Hafniaceae</taxon>
        <taxon>Hafnia</taxon>
    </lineage>
</organism>
<keyword evidence="4" id="KW-1133">Transmembrane helix</keyword>
<evidence type="ECO:0000256" key="2">
    <source>
        <dbReference type="ARBA" id="ARBA00023054"/>
    </source>
</evidence>
<evidence type="ECO:0000313" key="7">
    <source>
        <dbReference type="Proteomes" id="UP000005959"/>
    </source>
</evidence>
<feature type="domain" description="YbhG-like alpha-helical hairpin" evidence="5">
    <location>
        <begin position="79"/>
        <end position="208"/>
    </location>
</feature>
<dbReference type="Proteomes" id="UP000005959">
    <property type="component" value="Unassembled WGS sequence"/>
</dbReference>
<evidence type="ECO:0000256" key="1">
    <source>
        <dbReference type="ARBA" id="ARBA00004196"/>
    </source>
</evidence>
<evidence type="ECO:0000256" key="4">
    <source>
        <dbReference type="SAM" id="Phobius"/>
    </source>
</evidence>
<keyword evidence="4" id="KW-0812">Transmembrane</keyword>
<sequence>MEIVMNNKKLIGIVAVLVIVALALGGFYYYRSHEDRGLTLYGNVDIRTVNLGFRVGGRLASLDVDEGDTVTRGMLLGKLDDAPFINSLNEAKANVAAAQAQLDLLLAGYRSEEIAQARAAVAQQQAAFSYADSYLKRQQGLWASKATSANDLEDAKTARNQALANLQAAKDKLSQYETGNRPQEIEQAQASLAQAQAAAAQAELNLKDTQLFAPSDGTILTRAVEPGTMLASGSTVFSVSLTRPVWIRAYVSEENLSKAIPGTEILIYTDGRPDKPYHGKIGFVSPTAEFTPKSVETPELRTDLVYRLRVIVTDADDSLRQGMPVTLRFNDDGATR</sequence>
<dbReference type="Gene3D" id="2.40.50.100">
    <property type="match status" value="2"/>
</dbReference>
<evidence type="ECO:0000259" key="5">
    <source>
        <dbReference type="Pfam" id="PF25881"/>
    </source>
</evidence>
<dbReference type="GO" id="GO:0042597">
    <property type="term" value="C:periplasmic space"/>
    <property type="evidence" value="ECO:0007669"/>
    <property type="project" value="UniProtKB-SubCell"/>
</dbReference>
<evidence type="ECO:0000313" key="6">
    <source>
        <dbReference type="EMBL" id="EHM48052.1"/>
    </source>
</evidence>
<dbReference type="Gene3D" id="1.10.287.470">
    <property type="entry name" value="Helix hairpin bin"/>
    <property type="match status" value="2"/>
</dbReference>
<keyword evidence="4" id="KW-0472">Membrane</keyword>
<dbReference type="HOGENOM" id="CLU_018816_6_3_6"/>
<dbReference type="InterPro" id="IPR059052">
    <property type="entry name" value="HH_YbhG-like"/>
</dbReference>
<dbReference type="AlphaFoldDB" id="G9Y1E9"/>
<reference evidence="6 7" key="1">
    <citation type="submission" date="2011-08" db="EMBL/GenBank/DDBJ databases">
        <authorList>
            <person name="Weinstock G."/>
            <person name="Sodergren E."/>
            <person name="Clifton S."/>
            <person name="Fulton L."/>
            <person name="Fulton B."/>
            <person name="Courtney L."/>
            <person name="Fronick C."/>
            <person name="Harrison M."/>
            <person name="Strong C."/>
            <person name="Farmer C."/>
            <person name="Delahaunty K."/>
            <person name="Markovic C."/>
            <person name="Hall O."/>
            <person name="Minx P."/>
            <person name="Tomlinson C."/>
            <person name="Mitreva M."/>
            <person name="Hou S."/>
            <person name="Chen J."/>
            <person name="Wollam A."/>
            <person name="Pepin K.H."/>
            <person name="Johnson M."/>
            <person name="Bhonagiri V."/>
            <person name="Zhang X."/>
            <person name="Suruliraj S."/>
            <person name="Warren W."/>
            <person name="Chinwalla A."/>
            <person name="Mardis E.R."/>
            <person name="Wilson R.K."/>
        </authorList>
    </citation>
    <scope>NUCLEOTIDE SEQUENCE [LARGE SCALE GENOMIC DNA]</scope>
    <source>
        <strain evidence="6 7">ATCC 51873</strain>
    </source>
</reference>
<comment type="subcellular location">
    <subcellularLocation>
        <location evidence="1">Cell envelope</location>
    </subcellularLocation>
</comment>
<name>G9Y1E9_HAFAL</name>
<keyword evidence="2 3" id="KW-0175">Coiled coil</keyword>
<gene>
    <name evidence="6" type="ORF">HMPREF0454_00366</name>
</gene>
<dbReference type="Pfam" id="PF25881">
    <property type="entry name" value="HH_YBHG"/>
    <property type="match status" value="1"/>
</dbReference>
<proteinExistence type="predicted"/>
<accession>G9Y1E9</accession>
<dbReference type="SUPFAM" id="SSF111369">
    <property type="entry name" value="HlyD-like secretion proteins"/>
    <property type="match status" value="2"/>
</dbReference>
<protein>
    <submittedName>
        <fullName evidence="6">Auxiliary transport protein, membrane fusion protein family protein</fullName>
    </submittedName>
</protein>
<feature type="transmembrane region" description="Helical" evidence="4">
    <location>
        <begin position="12"/>
        <end position="30"/>
    </location>
</feature>
<dbReference type="InterPro" id="IPR050465">
    <property type="entry name" value="UPF0194_transport"/>
</dbReference>
<dbReference type="PANTHER" id="PTHR32347:SF29">
    <property type="entry name" value="UPF0194 MEMBRANE PROTEIN YBHG"/>
    <property type="match status" value="1"/>
</dbReference>